<dbReference type="InterPro" id="IPR000719">
    <property type="entry name" value="Prot_kinase_dom"/>
</dbReference>
<evidence type="ECO:0000259" key="6">
    <source>
        <dbReference type="PROSITE" id="PS50011"/>
    </source>
</evidence>
<name>F0YP11_AURAN</name>
<dbReference type="InterPro" id="IPR003527">
    <property type="entry name" value="MAP_kinase_CS"/>
</dbReference>
<feature type="non-terminal residue" evidence="7">
    <location>
        <position position="167"/>
    </location>
</feature>
<evidence type="ECO:0000256" key="5">
    <source>
        <dbReference type="ARBA" id="ARBA00022840"/>
    </source>
</evidence>
<dbReference type="FunFam" id="1.10.510.10:FF:000624">
    <property type="entry name" value="Mitogen-activated protein kinase"/>
    <property type="match status" value="1"/>
</dbReference>
<dbReference type="OMA" id="NRYEVQE"/>
<evidence type="ECO:0000256" key="3">
    <source>
        <dbReference type="ARBA" id="ARBA00022741"/>
    </source>
</evidence>
<dbReference type="GO" id="GO:0004707">
    <property type="term" value="F:MAP kinase activity"/>
    <property type="evidence" value="ECO:0007669"/>
    <property type="project" value="InterPro"/>
</dbReference>
<dbReference type="PROSITE" id="PS50011">
    <property type="entry name" value="PROTEIN_KINASE_DOM"/>
    <property type="match status" value="1"/>
</dbReference>
<dbReference type="PROSITE" id="PS01351">
    <property type="entry name" value="MAPK"/>
    <property type="match status" value="1"/>
</dbReference>
<reference evidence="7 8" key="1">
    <citation type="journal article" date="2011" name="Proc. Natl. Acad. Sci. U.S.A.">
        <title>Niche of harmful alga Aureococcus anophagefferens revealed through ecogenomics.</title>
        <authorList>
            <person name="Gobler C.J."/>
            <person name="Berry D.L."/>
            <person name="Dyhrman S.T."/>
            <person name="Wilhelm S.W."/>
            <person name="Salamov A."/>
            <person name="Lobanov A.V."/>
            <person name="Zhang Y."/>
            <person name="Collier J.L."/>
            <person name="Wurch L.L."/>
            <person name="Kustka A.B."/>
            <person name="Dill B.D."/>
            <person name="Shah M."/>
            <person name="VerBerkmoes N.C."/>
            <person name="Kuo A."/>
            <person name="Terry A."/>
            <person name="Pangilinan J."/>
            <person name="Lindquist E.A."/>
            <person name="Lucas S."/>
            <person name="Paulsen I.T."/>
            <person name="Hattenrath-Lehmann T.K."/>
            <person name="Talmage S.C."/>
            <person name="Walker E.A."/>
            <person name="Koch F."/>
            <person name="Burson A.M."/>
            <person name="Marcoval M.A."/>
            <person name="Tang Y.Z."/>
            <person name="Lecleir G.R."/>
            <person name="Coyne K.J."/>
            <person name="Berg G.M."/>
            <person name="Bertrand E.M."/>
            <person name="Saito M.A."/>
            <person name="Gladyshev V.N."/>
            <person name="Grigoriev I.V."/>
        </authorList>
    </citation>
    <scope>NUCLEOTIDE SEQUENCE [LARGE SCALE GENOMIC DNA]</scope>
    <source>
        <strain evidence="8">CCMP 1984</strain>
    </source>
</reference>
<organism evidence="8">
    <name type="scientific">Aureococcus anophagefferens</name>
    <name type="common">Harmful bloom alga</name>
    <dbReference type="NCBI Taxonomy" id="44056"/>
    <lineage>
        <taxon>Eukaryota</taxon>
        <taxon>Sar</taxon>
        <taxon>Stramenopiles</taxon>
        <taxon>Ochrophyta</taxon>
        <taxon>Pelagophyceae</taxon>
        <taxon>Pelagomonadales</taxon>
        <taxon>Pelagomonadaceae</taxon>
        <taxon>Aureococcus</taxon>
    </lineage>
</organism>
<evidence type="ECO:0000256" key="4">
    <source>
        <dbReference type="ARBA" id="ARBA00022777"/>
    </source>
</evidence>
<dbReference type="Gene3D" id="3.30.200.20">
    <property type="entry name" value="Phosphorylase Kinase, domain 1"/>
    <property type="match status" value="1"/>
</dbReference>
<dbReference type="GeneID" id="20228531"/>
<dbReference type="AlphaFoldDB" id="F0YP11"/>
<evidence type="ECO:0000313" key="8">
    <source>
        <dbReference type="Proteomes" id="UP000002729"/>
    </source>
</evidence>
<evidence type="ECO:0000313" key="7">
    <source>
        <dbReference type="EMBL" id="EGB03151.1"/>
    </source>
</evidence>
<feature type="domain" description="Protein kinase" evidence="6">
    <location>
        <begin position="1"/>
        <end position="167"/>
    </location>
</feature>
<protein>
    <recommendedName>
        <fullName evidence="6">Protein kinase domain-containing protein</fullName>
    </recommendedName>
</protein>
<dbReference type="RefSeq" id="XP_009042156.1">
    <property type="nucleotide sequence ID" value="XM_009043908.1"/>
</dbReference>
<dbReference type="SUPFAM" id="SSF56112">
    <property type="entry name" value="Protein kinase-like (PK-like)"/>
    <property type="match status" value="1"/>
</dbReference>
<dbReference type="Proteomes" id="UP000002729">
    <property type="component" value="Unassembled WGS sequence"/>
</dbReference>
<keyword evidence="1" id="KW-0723">Serine/threonine-protein kinase</keyword>
<proteinExistence type="predicted"/>
<dbReference type="OrthoDB" id="61479at2759"/>
<dbReference type="EMBL" id="GL833190">
    <property type="protein sequence ID" value="EGB03151.1"/>
    <property type="molecule type" value="Genomic_DNA"/>
</dbReference>
<dbReference type="SMART" id="SM00220">
    <property type="entry name" value="S_TKc"/>
    <property type="match status" value="1"/>
</dbReference>
<keyword evidence="2" id="KW-0808">Transferase</keyword>
<dbReference type="InParanoid" id="F0YP11"/>
<dbReference type="PANTHER" id="PTHR24055">
    <property type="entry name" value="MITOGEN-ACTIVATED PROTEIN KINASE"/>
    <property type="match status" value="1"/>
</dbReference>
<accession>F0YP11</accession>
<keyword evidence="3" id="KW-0547">Nucleotide-binding</keyword>
<evidence type="ECO:0000256" key="2">
    <source>
        <dbReference type="ARBA" id="ARBA00022679"/>
    </source>
</evidence>
<dbReference type="KEGG" id="aaf:AURANDRAFT_7207"/>
<dbReference type="InterPro" id="IPR011009">
    <property type="entry name" value="Kinase-like_dom_sf"/>
</dbReference>
<dbReference type="Gene3D" id="1.10.510.10">
    <property type="entry name" value="Transferase(Phosphotransferase) domain 1"/>
    <property type="match status" value="1"/>
</dbReference>
<keyword evidence="5" id="KW-0067">ATP-binding</keyword>
<sequence>GTFGEVCAARDLKVPGNVAIKRISDAFASYVCAKRTLREVRLLRLLDTHNNLIKMRTILPISRHSPTDIYVVFELMDTDLSRVIESSQVLGDEHIKFFIFQLLSGVHFLHTAGIAHRDIKPRNLLVDADCTLKICDFGLARLCNPDLVVDGGMTDYVATRWYRAPEV</sequence>
<keyword evidence="4" id="KW-0418">Kinase</keyword>
<feature type="non-terminal residue" evidence="7">
    <location>
        <position position="1"/>
    </location>
</feature>
<dbReference type="InterPro" id="IPR050117">
    <property type="entry name" value="MAPK"/>
</dbReference>
<keyword evidence="8" id="KW-1185">Reference proteome</keyword>
<dbReference type="InterPro" id="IPR008271">
    <property type="entry name" value="Ser/Thr_kinase_AS"/>
</dbReference>
<dbReference type="PROSITE" id="PS00108">
    <property type="entry name" value="PROTEIN_KINASE_ST"/>
    <property type="match status" value="1"/>
</dbReference>
<dbReference type="eggNOG" id="KOG0660">
    <property type="taxonomic scope" value="Eukaryota"/>
</dbReference>
<evidence type="ECO:0000256" key="1">
    <source>
        <dbReference type="ARBA" id="ARBA00022527"/>
    </source>
</evidence>
<dbReference type="GO" id="GO:0005524">
    <property type="term" value="F:ATP binding"/>
    <property type="evidence" value="ECO:0007669"/>
    <property type="project" value="UniProtKB-KW"/>
</dbReference>
<gene>
    <name evidence="7" type="ORF">AURANDRAFT_7207</name>
</gene>
<dbReference type="Pfam" id="PF00069">
    <property type="entry name" value="Pkinase"/>
    <property type="match status" value="1"/>
</dbReference>